<feature type="domain" description="DUF58" evidence="1">
    <location>
        <begin position="67"/>
        <end position="270"/>
    </location>
</feature>
<proteinExistence type="predicted"/>
<sequence>MAANARNGYVFRPREAARPDHEKRIQALDLARRLPALTLSARQAAASAQAGLHGRRRAGAGENFWQFRPFIPGEAAQNVDWRRSARDDRLYVRQREWEAAQVLWVWADLSGSMNYCSPLSAQSKLDRALILALALADSAVRAGERAGWLGLTRLSAARDIVDSLAVALVAEARLNGELFEDLPQAAAPLRPREKAALIGDFLVEPAAFAACLQRLSIQGARGHVLMVYDPAEEAFPFSGQTEFYDEAGDLLRAGRAEDYVAPYRARLAAHREALSAAARAQGWTFAVHSTVRPASEALLNLRLALTADGTR</sequence>
<dbReference type="InterPro" id="IPR002881">
    <property type="entry name" value="DUF58"/>
</dbReference>
<dbReference type="RefSeq" id="WP_243066632.1">
    <property type="nucleotide sequence ID" value="NZ_JAIVFP010000001.1"/>
</dbReference>
<gene>
    <name evidence="2" type="ORF">K2U94_07630</name>
</gene>
<evidence type="ECO:0000313" key="3">
    <source>
        <dbReference type="Proteomes" id="UP001139104"/>
    </source>
</evidence>
<dbReference type="Pfam" id="PF01882">
    <property type="entry name" value="DUF58"/>
    <property type="match status" value="1"/>
</dbReference>
<protein>
    <submittedName>
        <fullName evidence="2">DUF58 domain-containing protein</fullName>
    </submittedName>
</protein>
<accession>A0ABS9Z4N3</accession>
<comment type="caution">
    <text evidence="2">The sequence shown here is derived from an EMBL/GenBank/DDBJ whole genome shotgun (WGS) entry which is preliminary data.</text>
</comment>
<evidence type="ECO:0000313" key="2">
    <source>
        <dbReference type="EMBL" id="MCI4682634.1"/>
    </source>
</evidence>
<name>A0ABS9Z4N3_9HYPH</name>
<dbReference type="Proteomes" id="UP001139104">
    <property type="component" value="Unassembled WGS sequence"/>
</dbReference>
<keyword evidence="3" id="KW-1185">Reference proteome</keyword>
<reference evidence="2" key="1">
    <citation type="journal article" date="2022" name="ISME J.">
        <title>Identification of active gaseous-alkane degraders at natural gas seeps.</title>
        <authorList>
            <person name="Farhan Ul Haque M."/>
            <person name="Hernandez M."/>
            <person name="Crombie A.T."/>
            <person name="Murrell J.C."/>
        </authorList>
    </citation>
    <scope>NUCLEOTIDE SEQUENCE</scope>
    <source>
        <strain evidence="2">PC2</strain>
    </source>
</reference>
<dbReference type="PANTHER" id="PTHR33608">
    <property type="entry name" value="BLL2464 PROTEIN"/>
    <property type="match status" value="1"/>
</dbReference>
<evidence type="ECO:0000259" key="1">
    <source>
        <dbReference type="Pfam" id="PF01882"/>
    </source>
</evidence>
<dbReference type="EMBL" id="JAIVFP010000001">
    <property type="protein sequence ID" value="MCI4682634.1"/>
    <property type="molecule type" value="Genomic_DNA"/>
</dbReference>
<dbReference type="PANTHER" id="PTHR33608:SF6">
    <property type="entry name" value="BLL2464 PROTEIN"/>
    <property type="match status" value="1"/>
</dbReference>
<organism evidence="2 3">
    <name type="scientific">Candidatus Rhodoblastus alkanivorans</name>
    <dbReference type="NCBI Taxonomy" id="2954117"/>
    <lineage>
        <taxon>Bacteria</taxon>
        <taxon>Pseudomonadati</taxon>
        <taxon>Pseudomonadota</taxon>
        <taxon>Alphaproteobacteria</taxon>
        <taxon>Hyphomicrobiales</taxon>
        <taxon>Rhodoblastaceae</taxon>
        <taxon>Rhodoblastus</taxon>
    </lineage>
</organism>